<dbReference type="RefSeq" id="WP_078673160.1">
    <property type="nucleotide sequence ID" value="NZ_FUWZ01000008.1"/>
</dbReference>
<dbReference type="Gene3D" id="1.10.390.10">
    <property type="entry name" value="Neutral Protease Domain 2"/>
    <property type="match status" value="1"/>
</dbReference>
<keyword evidence="1" id="KW-0732">Signal</keyword>
<evidence type="ECO:0000313" key="4">
    <source>
        <dbReference type="Proteomes" id="UP000190367"/>
    </source>
</evidence>
<dbReference type="EMBL" id="FUWZ01000008">
    <property type="protein sequence ID" value="SKA47117.1"/>
    <property type="molecule type" value="Genomic_DNA"/>
</dbReference>
<dbReference type="Pfam" id="PF01433">
    <property type="entry name" value="Peptidase_M1"/>
    <property type="match status" value="1"/>
</dbReference>
<proteinExistence type="predicted"/>
<sequence length="657" mass="72996">MRRLITLLYLFSPLWLVAQQKVDYQLQVQADLEKKTFAVQGSLSFETTAATADSVRIMISKGRGPAKLQLQGGVAATMDTSLSTSGDILYHWHFKRPVPAGTRLQYTFTYERGDAPTFQYYVDSSFCMAGGYGSAWYPQVMVRANDGTDDYMRGTGTLRVTVPQPLMAVMAAATVKTTKGAGTQTFEFHYAQPDIFSLYIGKYTRQESSGKIPFYTYSLSRAINGEEISRKASSVLEFLTGEFGPLTIPNFSVIEFPEAVAELTGIGGASILGGVVMPTGALREFNYALFGHEIGHQWWGNKILSKGSMGAEMMSEAMAQYGSLQVVEHFDSTRAILYRKKGYPGYLSDQSGLGYLKNAAAGNDEPLATLSSKNGHILGDSKGFMALELLASVAGKPVFHKALRNIGDKYSHDGVTWQQFLQEVSAAHGSSLDWFYRQWFDRTGAPAWESNWKQQGNTLQLTVTQKDSLYRLPLEVLVVYRNGATALQHITVEERTSQLQLPVNGIVDSVQIDPYFRVLHWDEALTPIALAQSKVARVYNLRIQQKPDEAMALAKSYLAEGIPNDQYGVEFGLYYMMGRITAIRNKPDEAISWYRHALQSATRSQDLLAYTYYRIAQLAAAKHDNALLEWACNNAVTADAANQKMDGMETKVLLLRK</sequence>
<gene>
    <name evidence="3" type="ORF">SAMN04488128_108106</name>
</gene>
<dbReference type="AlphaFoldDB" id="A0A1T4U342"/>
<evidence type="ECO:0000256" key="1">
    <source>
        <dbReference type="SAM" id="SignalP"/>
    </source>
</evidence>
<dbReference type="InterPro" id="IPR014782">
    <property type="entry name" value="Peptidase_M1_dom"/>
</dbReference>
<dbReference type="Proteomes" id="UP000190367">
    <property type="component" value="Unassembled WGS sequence"/>
</dbReference>
<feature type="chain" id="PRO_5012346064" description="Peptidase M1 membrane alanine aminopeptidase domain-containing protein" evidence="1">
    <location>
        <begin position="19"/>
        <end position="657"/>
    </location>
</feature>
<organism evidence="3 4">
    <name type="scientific">Chitinophaga eiseniae</name>
    <dbReference type="NCBI Taxonomy" id="634771"/>
    <lineage>
        <taxon>Bacteria</taxon>
        <taxon>Pseudomonadati</taxon>
        <taxon>Bacteroidota</taxon>
        <taxon>Chitinophagia</taxon>
        <taxon>Chitinophagales</taxon>
        <taxon>Chitinophagaceae</taxon>
        <taxon>Chitinophaga</taxon>
    </lineage>
</organism>
<feature type="domain" description="Peptidase M1 membrane alanine aminopeptidase" evidence="2">
    <location>
        <begin position="289"/>
        <end position="439"/>
    </location>
</feature>
<reference evidence="4" key="1">
    <citation type="submission" date="2017-02" db="EMBL/GenBank/DDBJ databases">
        <authorList>
            <person name="Varghese N."/>
            <person name="Submissions S."/>
        </authorList>
    </citation>
    <scope>NUCLEOTIDE SEQUENCE [LARGE SCALE GENOMIC DNA]</scope>
    <source>
        <strain evidence="4">DSM 22224</strain>
    </source>
</reference>
<dbReference type="STRING" id="634771.SAMN04488128_108106"/>
<feature type="signal peptide" evidence="1">
    <location>
        <begin position="1"/>
        <end position="18"/>
    </location>
</feature>
<dbReference type="OrthoDB" id="100605at2"/>
<protein>
    <recommendedName>
        <fullName evidence="2">Peptidase M1 membrane alanine aminopeptidase domain-containing protein</fullName>
    </recommendedName>
</protein>
<accession>A0A1T4U342</accession>
<evidence type="ECO:0000313" key="3">
    <source>
        <dbReference type="EMBL" id="SKA47117.1"/>
    </source>
</evidence>
<keyword evidence="4" id="KW-1185">Reference proteome</keyword>
<dbReference type="GO" id="GO:0008270">
    <property type="term" value="F:zinc ion binding"/>
    <property type="evidence" value="ECO:0007669"/>
    <property type="project" value="InterPro"/>
</dbReference>
<dbReference type="InterPro" id="IPR027268">
    <property type="entry name" value="Peptidase_M4/M1_CTD_sf"/>
</dbReference>
<evidence type="ECO:0000259" key="2">
    <source>
        <dbReference type="Pfam" id="PF01433"/>
    </source>
</evidence>
<dbReference type="SUPFAM" id="SSF55486">
    <property type="entry name" value="Metalloproteases ('zincins'), catalytic domain"/>
    <property type="match status" value="1"/>
</dbReference>
<dbReference type="GO" id="GO:0008237">
    <property type="term" value="F:metallopeptidase activity"/>
    <property type="evidence" value="ECO:0007669"/>
    <property type="project" value="InterPro"/>
</dbReference>
<name>A0A1T4U342_9BACT</name>